<feature type="region of interest" description="Disordered" evidence="1">
    <location>
        <begin position="472"/>
        <end position="491"/>
    </location>
</feature>
<evidence type="ECO:0000313" key="4">
    <source>
        <dbReference type="RefSeq" id="XP_028133923.1"/>
    </source>
</evidence>
<dbReference type="PANTHER" id="PTHR46560">
    <property type="entry name" value="CYPHER, ISOFORM B"/>
    <property type="match status" value="1"/>
</dbReference>
<protein>
    <submittedName>
        <fullName evidence="4">Uncharacterized protein LOC114329106</fullName>
    </submittedName>
</protein>
<feature type="transmembrane region" description="Helical" evidence="2">
    <location>
        <begin position="303"/>
        <end position="327"/>
    </location>
</feature>
<feature type="transmembrane region" description="Helical" evidence="2">
    <location>
        <begin position="556"/>
        <end position="573"/>
    </location>
</feature>
<feature type="compositionally biased region" description="Polar residues" evidence="1">
    <location>
        <begin position="693"/>
        <end position="710"/>
    </location>
</feature>
<dbReference type="RefSeq" id="XP_028133923.1">
    <property type="nucleotide sequence ID" value="XM_028278122.1"/>
</dbReference>
<sequence>MTNKTLSWLCVCLCIALAAAQSNYADQANNIAYQGEGLPEQGILDGKVTKLDDLSPVIFLNRTKAALNCAAGSMQIELKFNDKFYGIAYAQFDRNSACRVYGKGAFSYKLELPLKGCGTKQVIYYCVNLLLLRSLPIMEGVKIPRANVLPYTAAASSAGSEGPLMSDNLPSDYPSESHSEIDVDTGSLPVSSAGSYDNQAYIQDNSSVYSEGYGHTVEQHVQNAVATTAMVPRLPLAVKEQPKFDIQVKVKKSPPPPPSISLSDTESTRTDRNLSTILEQQESIRSEAPASPIVAAPLKGFQILLIICGILFLSLLLLGLGCSYYCLRRRPLTVIRQPFSTLGSGSEITKISRSSLGSLPIMEGVKIPRANVLPYTAAASSAGSEGPLMSDNLPSDYPSESHSEIDVDTGSLPVSSAGSYDNQAYIQDNSSVYSEGYGHTVEQHVQNAVATTAMVPRLPLAVKEQPKFDIQVKVKKSPPPPPSISLSDTESTRTDRNLSTILEQQESIRYVWYIIIFIINTLCYCKCEEIFYTTWFHKSLRWVFWSEIFAVRDIDPPMFFFLYMICITKCVFFRSRRSSLPTLYEYDSDGESSVRTLTREPLVLPQRSRKNSNSRSSYRSEADLRSMSEMTVDFGRQDNFSETSSYYPDKRYYEDSEHGHPSLARSLSQPSLARSASEFTERWVAPSRYDTASEFTSPEGTPKSQRSSRFQPPRGAGEQRAVWQTSQASTTAGPRGTSQVVTQEFRSQASSSYVGRSQPPKGWFGDNDSEASYK</sequence>
<feature type="region of interest" description="Disordered" evidence="1">
    <location>
        <begin position="690"/>
        <end position="774"/>
    </location>
</feature>
<gene>
    <name evidence="4" type="primary">LOC114329106</name>
</gene>
<reference evidence="4" key="1">
    <citation type="submission" date="2025-08" db="UniProtKB">
        <authorList>
            <consortium name="RefSeq"/>
        </authorList>
    </citation>
    <scope>IDENTIFICATION</scope>
    <source>
        <tissue evidence="4">Whole insect</tissue>
    </source>
</reference>
<proteinExistence type="predicted"/>
<keyword evidence="2" id="KW-1133">Transmembrane helix</keyword>
<keyword evidence="2" id="KW-0812">Transmembrane</keyword>
<keyword evidence="3" id="KW-0732">Signal</keyword>
<feature type="transmembrane region" description="Helical" evidence="2">
    <location>
        <begin position="510"/>
        <end position="536"/>
    </location>
</feature>
<accession>A0A6P7FLR7</accession>
<evidence type="ECO:0000256" key="1">
    <source>
        <dbReference type="SAM" id="MobiDB-lite"/>
    </source>
</evidence>
<feature type="region of interest" description="Disordered" evidence="1">
    <location>
        <begin position="645"/>
        <end position="671"/>
    </location>
</feature>
<dbReference type="InParanoid" id="A0A6P7FLR7"/>
<evidence type="ECO:0000256" key="2">
    <source>
        <dbReference type="SAM" id="Phobius"/>
    </source>
</evidence>
<feature type="region of interest" description="Disordered" evidence="1">
    <location>
        <begin position="380"/>
        <end position="407"/>
    </location>
</feature>
<feature type="compositionally biased region" description="Basic and acidic residues" evidence="1">
    <location>
        <begin position="648"/>
        <end position="660"/>
    </location>
</feature>
<feature type="signal peptide" evidence="3">
    <location>
        <begin position="1"/>
        <end position="20"/>
    </location>
</feature>
<feature type="region of interest" description="Disordered" evidence="1">
    <location>
        <begin position="249"/>
        <end position="272"/>
    </location>
</feature>
<dbReference type="PANTHER" id="PTHR46560:SF11">
    <property type="entry name" value="GH09980P"/>
    <property type="match status" value="1"/>
</dbReference>
<keyword evidence="2" id="KW-0472">Membrane</keyword>
<name>A0A6P7FLR7_DIAVI</name>
<organism evidence="4">
    <name type="scientific">Diabrotica virgifera virgifera</name>
    <name type="common">western corn rootworm</name>
    <dbReference type="NCBI Taxonomy" id="50390"/>
    <lineage>
        <taxon>Eukaryota</taxon>
        <taxon>Metazoa</taxon>
        <taxon>Ecdysozoa</taxon>
        <taxon>Arthropoda</taxon>
        <taxon>Hexapoda</taxon>
        <taxon>Insecta</taxon>
        <taxon>Pterygota</taxon>
        <taxon>Neoptera</taxon>
        <taxon>Endopterygota</taxon>
        <taxon>Coleoptera</taxon>
        <taxon>Polyphaga</taxon>
        <taxon>Cucujiformia</taxon>
        <taxon>Chrysomeloidea</taxon>
        <taxon>Chrysomelidae</taxon>
        <taxon>Galerucinae</taxon>
        <taxon>Diabroticina</taxon>
        <taxon>Diabroticites</taxon>
        <taxon>Diabrotica</taxon>
    </lineage>
</organism>
<dbReference type="AlphaFoldDB" id="A0A6P7FLR7"/>
<dbReference type="OrthoDB" id="10070678at2759"/>
<feature type="chain" id="PRO_5028459687" evidence="3">
    <location>
        <begin position="21"/>
        <end position="774"/>
    </location>
</feature>
<dbReference type="FunCoup" id="A0A6P7FLR7">
    <property type="interactions" value="5"/>
</dbReference>
<evidence type="ECO:0000256" key="3">
    <source>
        <dbReference type="SAM" id="SignalP"/>
    </source>
</evidence>
<feature type="compositionally biased region" description="Polar residues" evidence="1">
    <location>
        <begin position="722"/>
        <end position="755"/>
    </location>
</feature>